<evidence type="ECO:0000256" key="1">
    <source>
        <dbReference type="SAM" id="MobiDB-lite"/>
    </source>
</evidence>
<sequence>MTDKKKDDDDYDLETEKEVAPEENSPWLPHPEPSDGEAPAP</sequence>
<reference evidence="2" key="1">
    <citation type="submission" date="2024-05" db="EMBL/GenBank/DDBJ databases">
        <title>The Natural Products Discovery Center: Release of the First 8490 Sequenced Strains for Exploring Actinobacteria Biosynthetic Diversity.</title>
        <authorList>
            <person name="Kalkreuter E."/>
            <person name="Kautsar S.A."/>
            <person name="Yang D."/>
            <person name="Bader C.D."/>
            <person name="Teijaro C.N."/>
            <person name="Fluegel L."/>
            <person name="Davis C.M."/>
            <person name="Simpson J.R."/>
            <person name="Lauterbach L."/>
            <person name="Steele A.D."/>
            <person name="Gui C."/>
            <person name="Meng S."/>
            <person name="Li G."/>
            <person name="Viehrig K."/>
            <person name="Ye F."/>
            <person name="Su P."/>
            <person name="Kiefer A.F."/>
            <person name="Nichols A."/>
            <person name="Cepeda A.J."/>
            <person name="Yan W."/>
            <person name="Fan B."/>
            <person name="Jiang Y."/>
            <person name="Adhikari A."/>
            <person name="Zheng C.-J."/>
            <person name="Schuster L."/>
            <person name="Cowan T.M."/>
            <person name="Smanski M.J."/>
            <person name="Chevrette M.G."/>
            <person name="de Carvalho L.P.S."/>
            <person name="Shen B."/>
        </authorList>
    </citation>
    <scope>NUCLEOTIDE SEQUENCE</scope>
    <source>
        <strain evidence="2">NPDC080035</strain>
    </source>
</reference>
<dbReference type="RefSeq" id="WP_348788495.1">
    <property type="nucleotide sequence ID" value="NZ_CP157390.1"/>
</dbReference>
<proteinExistence type="predicted"/>
<gene>
    <name evidence="2" type="ORF">AAME72_01520</name>
</gene>
<protein>
    <submittedName>
        <fullName evidence="2">Uncharacterized protein</fullName>
    </submittedName>
</protein>
<evidence type="ECO:0000313" key="2">
    <source>
        <dbReference type="EMBL" id="XBM48548.1"/>
    </source>
</evidence>
<feature type="compositionally biased region" description="Basic and acidic residues" evidence="1">
    <location>
        <begin position="1"/>
        <end position="20"/>
    </location>
</feature>
<organism evidence="2">
    <name type="scientific">Leifsonia sp. NPDC080035</name>
    <dbReference type="NCBI Taxonomy" id="3143936"/>
    <lineage>
        <taxon>Bacteria</taxon>
        <taxon>Bacillati</taxon>
        <taxon>Actinomycetota</taxon>
        <taxon>Actinomycetes</taxon>
        <taxon>Micrococcales</taxon>
        <taxon>Microbacteriaceae</taxon>
        <taxon>Leifsonia</taxon>
    </lineage>
</organism>
<name>A0AAU7GF06_9MICO</name>
<dbReference type="EMBL" id="CP157390">
    <property type="protein sequence ID" value="XBM48548.1"/>
    <property type="molecule type" value="Genomic_DNA"/>
</dbReference>
<accession>A0AAU7GF06</accession>
<dbReference type="AlphaFoldDB" id="A0AAU7GF06"/>
<feature type="region of interest" description="Disordered" evidence="1">
    <location>
        <begin position="1"/>
        <end position="41"/>
    </location>
</feature>